<proteinExistence type="predicted"/>
<keyword evidence="6" id="KW-1185">Reference proteome</keyword>
<evidence type="ECO:0000256" key="2">
    <source>
        <dbReference type="ARBA" id="ARBA00022741"/>
    </source>
</evidence>
<dbReference type="InterPro" id="IPR051782">
    <property type="entry name" value="ABC_Transporter_VariousFunc"/>
</dbReference>
<dbReference type="CDD" id="cd03230">
    <property type="entry name" value="ABC_DR_subfamily_A"/>
    <property type="match status" value="1"/>
</dbReference>
<evidence type="ECO:0000313" key="6">
    <source>
        <dbReference type="Proteomes" id="UP000503339"/>
    </source>
</evidence>
<dbReference type="GO" id="GO:0005524">
    <property type="term" value="F:ATP binding"/>
    <property type="evidence" value="ECO:0007669"/>
    <property type="project" value="UniProtKB-KW"/>
</dbReference>
<evidence type="ECO:0000256" key="3">
    <source>
        <dbReference type="ARBA" id="ARBA00022840"/>
    </source>
</evidence>
<feature type="domain" description="ABC transporter" evidence="4">
    <location>
        <begin position="11"/>
        <end position="240"/>
    </location>
</feature>
<evidence type="ECO:0000259" key="4">
    <source>
        <dbReference type="PROSITE" id="PS50893"/>
    </source>
</evidence>
<dbReference type="InterPro" id="IPR003439">
    <property type="entry name" value="ABC_transporter-like_ATP-bd"/>
</dbReference>
<keyword evidence="1" id="KW-0813">Transport</keyword>
<gene>
    <name evidence="5" type="ORF">EB233_14485</name>
</gene>
<dbReference type="InterPro" id="IPR003593">
    <property type="entry name" value="AAA+_ATPase"/>
</dbReference>
<dbReference type="PANTHER" id="PTHR42939">
    <property type="entry name" value="ABC TRANSPORTER ATP-BINDING PROTEIN ALBC-RELATED"/>
    <property type="match status" value="1"/>
</dbReference>
<dbReference type="Proteomes" id="UP000503339">
    <property type="component" value="Chromosome"/>
</dbReference>
<accession>A0A6M7UH86</accession>
<keyword evidence="2" id="KW-0547">Nucleotide-binding</keyword>
<protein>
    <submittedName>
        <fullName evidence="5">ABC transporter ATP-binding protein</fullName>
    </submittedName>
</protein>
<dbReference type="Gene3D" id="3.40.50.300">
    <property type="entry name" value="P-loop containing nucleotide triphosphate hydrolases"/>
    <property type="match status" value="1"/>
</dbReference>
<dbReference type="Pfam" id="PF00005">
    <property type="entry name" value="ABC_tran"/>
    <property type="match status" value="1"/>
</dbReference>
<dbReference type="InterPro" id="IPR027417">
    <property type="entry name" value="P-loop_NTPase"/>
</dbReference>
<sequence>MDSSVDPAEILAVRGLSAGYGARAVVSGINLSLNRGDILGLLGANGSGKSTLLRAITGQIPPLSGTVNINGADLASAAERAKFGFGLAIDPSDLPVALTGRQYLQLVGSIRGCAEDDWPGVNVAERLGLKPWIDRAIAHYSLGTRAKIAIAAALLGAPPLLILDESLNGLDPLAAFEVKRIILALASSGRHAVIISTHVVESVPGLCNRAVLLADGRMARDWQPWHLAEAGQMPGAFEAEVMRALTVQATDG</sequence>
<dbReference type="GO" id="GO:0016887">
    <property type="term" value="F:ATP hydrolysis activity"/>
    <property type="evidence" value="ECO:0007669"/>
    <property type="project" value="InterPro"/>
</dbReference>
<evidence type="ECO:0000313" key="5">
    <source>
        <dbReference type="EMBL" id="QKC76581.1"/>
    </source>
</evidence>
<dbReference type="SMART" id="SM00382">
    <property type="entry name" value="AAA"/>
    <property type="match status" value="1"/>
</dbReference>
<dbReference type="SUPFAM" id="SSF52540">
    <property type="entry name" value="P-loop containing nucleoside triphosphate hydrolases"/>
    <property type="match status" value="1"/>
</dbReference>
<evidence type="ECO:0000256" key="1">
    <source>
        <dbReference type="ARBA" id="ARBA00022448"/>
    </source>
</evidence>
<dbReference type="AlphaFoldDB" id="A0A6M7UH86"/>
<reference evidence="5 6" key="1">
    <citation type="submission" date="2018-10" db="EMBL/GenBank/DDBJ databases">
        <authorList>
            <person name="Perry B.J."/>
            <person name="Sullivan J.T."/>
            <person name="Murphy R.J.T."/>
            <person name="Ramsay J.P."/>
            <person name="Ronson C.W."/>
        </authorList>
    </citation>
    <scope>NUCLEOTIDE SEQUENCE [LARGE SCALE GENOMIC DNA]</scope>
    <source>
        <strain evidence="5 6">NZP2014</strain>
    </source>
</reference>
<dbReference type="PROSITE" id="PS50893">
    <property type="entry name" value="ABC_TRANSPORTER_2"/>
    <property type="match status" value="1"/>
</dbReference>
<dbReference type="RefSeq" id="WP_064989344.1">
    <property type="nucleotide sequence ID" value="NZ_CP033361.1"/>
</dbReference>
<organism evidence="5 6">
    <name type="scientific">Mesorhizobium erdmanii</name>
    <dbReference type="NCBI Taxonomy" id="1777866"/>
    <lineage>
        <taxon>Bacteria</taxon>
        <taxon>Pseudomonadati</taxon>
        <taxon>Pseudomonadota</taxon>
        <taxon>Alphaproteobacteria</taxon>
        <taxon>Hyphomicrobiales</taxon>
        <taxon>Phyllobacteriaceae</taxon>
        <taxon>Mesorhizobium</taxon>
    </lineage>
</organism>
<dbReference type="PANTHER" id="PTHR42939:SF1">
    <property type="entry name" value="ABC TRANSPORTER ATP-BINDING PROTEIN ALBC-RELATED"/>
    <property type="match status" value="1"/>
</dbReference>
<dbReference type="KEGG" id="merd:EB233_14485"/>
<dbReference type="EMBL" id="CP033361">
    <property type="protein sequence ID" value="QKC76581.1"/>
    <property type="molecule type" value="Genomic_DNA"/>
</dbReference>
<name>A0A6M7UH86_9HYPH</name>
<keyword evidence="3 5" id="KW-0067">ATP-binding</keyword>